<dbReference type="RefSeq" id="WP_338887887.1">
    <property type="nucleotide sequence ID" value="NZ_CP147846.1"/>
</dbReference>
<feature type="region of interest" description="Disordered" evidence="1">
    <location>
        <begin position="229"/>
        <end position="447"/>
    </location>
</feature>
<evidence type="ECO:0000313" key="3">
    <source>
        <dbReference type="Proteomes" id="UP001432000"/>
    </source>
</evidence>
<dbReference type="Gene3D" id="1.20.1260.20">
    <property type="entry name" value="PPE superfamily"/>
    <property type="match status" value="1"/>
</dbReference>
<name>A0ABZ2PG48_9NOCA</name>
<dbReference type="Proteomes" id="UP001432000">
    <property type="component" value="Chromosome"/>
</dbReference>
<sequence>MSPEPISIGDLSRELERLAHIATTASTDDTDFMQQFADALKRDFATRAGYSAQFDSNPVADDPFDAMSHEDIWAKAGSLDPATIDQTSNNWRALGFEAARSAAAFSKQIADQIGTNWQGAAADAAGQGVQKYANSSVELMLSADTLATKVMESYGGVTSTKAMLPPPVPYAGGEKILDALTWGTRTFLPGDMKSIQHVHEEAEEAARSVMKTHYAPVIRQAAVEVPVLPPAVNPLNGTDTPITSPGLRIDPRTDSSPIPYSGFGSDGSGSGGSGQDTPGQGTPGTAPGASDSQAQPQTGATPQDTATQASNWAPSESPNAGQQSGAGTSGPAGQGTGSQGAGSNSTSGSPYGGSMATGQGVPGGRSASGGTGGRFGGSGSLGGAGGGSALGSAQGGGLGSSAGGVASGGAAAAGRVGAPGMGGMGGMAPAGGRGGPGGDDDVHATPGYLIDAVNGDDLIGSLPLVAPPVLGE</sequence>
<evidence type="ECO:0008006" key="4">
    <source>
        <dbReference type="Google" id="ProtNLM"/>
    </source>
</evidence>
<feature type="compositionally biased region" description="Gly residues" evidence="1">
    <location>
        <begin position="360"/>
        <end position="407"/>
    </location>
</feature>
<proteinExistence type="predicted"/>
<dbReference type="EMBL" id="CP147846">
    <property type="protein sequence ID" value="WXG67979.1"/>
    <property type="molecule type" value="Genomic_DNA"/>
</dbReference>
<keyword evidence="3" id="KW-1185">Reference proteome</keyword>
<feature type="compositionally biased region" description="Polar residues" evidence="1">
    <location>
        <begin position="291"/>
        <end position="319"/>
    </location>
</feature>
<feature type="compositionally biased region" description="Gly residues" evidence="1">
    <location>
        <begin position="327"/>
        <end position="340"/>
    </location>
</feature>
<feature type="compositionally biased region" description="Gly residues" evidence="1">
    <location>
        <begin position="264"/>
        <end position="274"/>
    </location>
</feature>
<organism evidence="2 3">
    <name type="scientific">Rhodococcus sovatensis</name>
    <dbReference type="NCBI Taxonomy" id="1805840"/>
    <lineage>
        <taxon>Bacteria</taxon>
        <taxon>Bacillati</taxon>
        <taxon>Actinomycetota</taxon>
        <taxon>Actinomycetes</taxon>
        <taxon>Mycobacteriales</taxon>
        <taxon>Nocardiaceae</taxon>
        <taxon>Rhodococcus</taxon>
    </lineage>
</organism>
<feature type="compositionally biased region" description="Gly residues" evidence="1">
    <location>
        <begin position="417"/>
        <end position="437"/>
    </location>
</feature>
<accession>A0ABZ2PG48</accession>
<dbReference type="InterPro" id="IPR038332">
    <property type="entry name" value="PPE_sf"/>
</dbReference>
<evidence type="ECO:0000313" key="2">
    <source>
        <dbReference type="EMBL" id="WXG67979.1"/>
    </source>
</evidence>
<gene>
    <name evidence="2" type="ORF">WDS16_22625</name>
</gene>
<reference evidence="2 3" key="1">
    <citation type="submission" date="2024-03" db="EMBL/GenBank/DDBJ databases">
        <title>Natural products discovery in diverse microorganisms through a two-stage MS feature dereplication strategy.</title>
        <authorList>
            <person name="Zhang R."/>
        </authorList>
    </citation>
    <scope>NUCLEOTIDE SEQUENCE [LARGE SCALE GENOMIC DNA]</scope>
    <source>
        <strain evidence="2 3">18930</strain>
    </source>
</reference>
<protein>
    <recommendedName>
        <fullName evidence="4">PPE family protein</fullName>
    </recommendedName>
</protein>
<feature type="compositionally biased region" description="Low complexity" evidence="1">
    <location>
        <begin position="275"/>
        <end position="290"/>
    </location>
</feature>
<evidence type="ECO:0000256" key="1">
    <source>
        <dbReference type="SAM" id="MobiDB-lite"/>
    </source>
</evidence>